<dbReference type="PRINTS" id="PR00420">
    <property type="entry name" value="RNGMNOXGNASE"/>
</dbReference>
<dbReference type="STRING" id="3218.A0A2K1IC09"/>
<keyword evidence="6" id="KW-1185">Reference proteome</keyword>
<sequence length="708" mass="77752">MRSLCFFLRRTATQRRAFSDFAAHSPPPLPVLIVGAGPVGLTLSILLSQYGVPSLLVDKRKRLPEHPQAHFLNNRTMEIFRKMEGLTAEIETKQPPVDQWRRFVYCTTLAGPVLGTVDHLRPEDLTSKRSPTAVAHFSQHHLLPLLYAKAQRLGQTVHKNYDFSSQWASITPEPAPILMGYECVSIMSNSKGVNARISASQGVTRQVVDLACQYVVAADGAGSPIRKMIGITMEGEAEMQKLISVHFFSKELGQLLLSTPEPGMLYFVFNPKVIAVVVAHNLEAGEFVAQIPFYPPQQRLEDFTSEVCHDIILEVVGKRDLAVEVKTVKQWVMHAQVADRFTDKHKRVILAGDAVHRFPPAGGFGLNTGVQDAHNLAWKLGAVIKGYASEALLATYEVERKPIAKANTALSVANFKAALAVPAALGLHPSAARVVHEAINSRVGMLLPKKLQSAVLEGIFAVGRAQVSSAFLSDFNPIAAVRVSEMQRILKEGHSLQLQFPAEDLGFRYREGALIPEVKQSPSRERVAAPMGRRLEYLPSTQPGARLPHFPIIIHQHTFPSSSNATCSTLDLVSESEIDLVLIVGCNNSGCTWTEAAVTSAKSLSVKVRVVIMWPPGLETKMGESEELSVQRRVSAFKDRVVHAEQADQGWWELCGVPDVGAILVRPDEHVAWRSLNLPDRSSAEHLHRAFAEVFPALASPTSTQQCA</sequence>
<reference evidence="5" key="3">
    <citation type="submission" date="2020-12" db="UniProtKB">
        <authorList>
            <consortium name="EnsemblPlants"/>
        </authorList>
    </citation>
    <scope>IDENTIFICATION</scope>
</reference>
<dbReference type="SUPFAM" id="SSF51905">
    <property type="entry name" value="FAD/NAD(P)-binding domain"/>
    <property type="match status" value="1"/>
</dbReference>
<dbReference type="EMBL" id="ABEU02000026">
    <property type="protein sequence ID" value="PNR26823.1"/>
    <property type="molecule type" value="Genomic_DNA"/>
</dbReference>
<reference evidence="4 6" key="1">
    <citation type="journal article" date="2008" name="Science">
        <title>The Physcomitrella genome reveals evolutionary insights into the conquest of land by plants.</title>
        <authorList>
            <person name="Rensing S."/>
            <person name="Lang D."/>
            <person name="Zimmer A."/>
            <person name="Terry A."/>
            <person name="Salamov A."/>
            <person name="Shapiro H."/>
            <person name="Nishiyama T."/>
            <person name="Perroud P.-F."/>
            <person name="Lindquist E."/>
            <person name="Kamisugi Y."/>
            <person name="Tanahashi T."/>
            <person name="Sakakibara K."/>
            <person name="Fujita T."/>
            <person name="Oishi K."/>
            <person name="Shin-I T."/>
            <person name="Kuroki Y."/>
            <person name="Toyoda A."/>
            <person name="Suzuki Y."/>
            <person name="Hashimoto A."/>
            <person name="Yamaguchi K."/>
            <person name="Sugano A."/>
            <person name="Kohara Y."/>
            <person name="Fujiyama A."/>
            <person name="Anterola A."/>
            <person name="Aoki S."/>
            <person name="Ashton N."/>
            <person name="Barbazuk W.B."/>
            <person name="Barker E."/>
            <person name="Bennetzen J."/>
            <person name="Bezanilla M."/>
            <person name="Blankenship R."/>
            <person name="Cho S.H."/>
            <person name="Dutcher S."/>
            <person name="Estelle M."/>
            <person name="Fawcett J.A."/>
            <person name="Gundlach H."/>
            <person name="Hanada K."/>
            <person name="Heyl A."/>
            <person name="Hicks K.A."/>
            <person name="Hugh J."/>
            <person name="Lohr M."/>
            <person name="Mayer K."/>
            <person name="Melkozernov A."/>
            <person name="Murata T."/>
            <person name="Nelson D."/>
            <person name="Pils B."/>
            <person name="Prigge M."/>
            <person name="Reiss B."/>
            <person name="Renner T."/>
            <person name="Rombauts S."/>
            <person name="Rushton P."/>
            <person name="Sanderfoot A."/>
            <person name="Schween G."/>
            <person name="Shiu S.-H."/>
            <person name="Stueber K."/>
            <person name="Theodoulou F.L."/>
            <person name="Tu H."/>
            <person name="Van de Peer Y."/>
            <person name="Verrier P.J."/>
            <person name="Waters E."/>
            <person name="Wood A."/>
            <person name="Yang L."/>
            <person name="Cove D."/>
            <person name="Cuming A."/>
            <person name="Hasebe M."/>
            <person name="Lucas S."/>
            <person name="Mishler D.B."/>
            <person name="Reski R."/>
            <person name="Grigoriev I."/>
            <person name="Quatrano R.S."/>
            <person name="Boore J.L."/>
        </authorList>
    </citation>
    <scope>NUCLEOTIDE SEQUENCE [LARGE SCALE GENOMIC DNA]</scope>
    <source>
        <strain evidence="5 6">cv. Gransden 2004</strain>
    </source>
</reference>
<keyword evidence="2" id="KW-0274">FAD</keyword>
<dbReference type="RefSeq" id="XP_024367077.1">
    <property type="nucleotide sequence ID" value="XM_024511309.2"/>
</dbReference>
<dbReference type="OrthoDB" id="1716816at2759"/>
<evidence type="ECO:0000313" key="4">
    <source>
        <dbReference type="EMBL" id="PNR26823.1"/>
    </source>
</evidence>
<dbReference type="GO" id="GO:0016709">
    <property type="term" value="F:oxidoreductase activity, acting on paired donors, with incorporation or reduction of molecular oxygen, NAD(P)H as one donor, and incorporation of one atom of oxygen"/>
    <property type="evidence" value="ECO:0007669"/>
    <property type="project" value="UniProtKB-ARBA"/>
</dbReference>
<evidence type="ECO:0000313" key="6">
    <source>
        <dbReference type="Proteomes" id="UP000006727"/>
    </source>
</evidence>
<dbReference type="PANTHER" id="PTHR43004:SF6">
    <property type="entry name" value="FAD_NAD(P)-BINDING OXIDOREDUCTASE FAMILY PROTEIN"/>
    <property type="match status" value="1"/>
</dbReference>
<dbReference type="Pfam" id="PF21274">
    <property type="entry name" value="Rng_hyd_C"/>
    <property type="match status" value="1"/>
</dbReference>
<dbReference type="Proteomes" id="UP000006727">
    <property type="component" value="Chromosome 26"/>
</dbReference>
<dbReference type="InterPro" id="IPR050641">
    <property type="entry name" value="RIFMO-like"/>
</dbReference>
<dbReference type="PaxDb" id="3218-PP1S256_50V6.1"/>
<dbReference type="Gene3D" id="3.40.30.120">
    <property type="match status" value="1"/>
</dbReference>
<dbReference type="EnsemblPlants" id="Pp3c26_6380V3.1">
    <property type="protein sequence ID" value="Pp3c26_6380V3.1"/>
    <property type="gene ID" value="Pp3c26_6380"/>
</dbReference>
<reference evidence="4 6" key="2">
    <citation type="journal article" date="2018" name="Plant J.">
        <title>The Physcomitrella patens chromosome-scale assembly reveals moss genome structure and evolution.</title>
        <authorList>
            <person name="Lang D."/>
            <person name="Ullrich K.K."/>
            <person name="Murat F."/>
            <person name="Fuchs J."/>
            <person name="Jenkins J."/>
            <person name="Haas F.B."/>
            <person name="Piednoel M."/>
            <person name="Gundlach H."/>
            <person name="Van Bel M."/>
            <person name="Meyberg R."/>
            <person name="Vives C."/>
            <person name="Morata J."/>
            <person name="Symeonidi A."/>
            <person name="Hiss M."/>
            <person name="Muchero W."/>
            <person name="Kamisugi Y."/>
            <person name="Saleh O."/>
            <person name="Blanc G."/>
            <person name="Decker E.L."/>
            <person name="van Gessel N."/>
            <person name="Grimwood J."/>
            <person name="Hayes R.D."/>
            <person name="Graham S.W."/>
            <person name="Gunter L.E."/>
            <person name="McDaniel S.F."/>
            <person name="Hoernstein S.N.W."/>
            <person name="Larsson A."/>
            <person name="Li F.W."/>
            <person name="Perroud P.F."/>
            <person name="Phillips J."/>
            <person name="Ranjan P."/>
            <person name="Rokshar D.S."/>
            <person name="Rothfels C.J."/>
            <person name="Schneider L."/>
            <person name="Shu S."/>
            <person name="Stevenson D.W."/>
            <person name="Thummler F."/>
            <person name="Tillich M."/>
            <person name="Villarreal Aguilar J.C."/>
            <person name="Widiez T."/>
            <person name="Wong G.K."/>
            <person name="Wymore A."/>
            <person name="Zhang Y."/>
            <person name="Zimmer A.D."/>
            <person name="Quatrano R.S."/>
            <person name="Mayer K.F.X."/>
            <person name="Goodstein D."/>
            <person name="Casacuberta J.M."/>
            <person name="Vandepoele K."/>
            <person name="Reski R."/>
            <person name="Cuming A.C."/>
            <person name="Tuskan G.A."/>
            <person name="Maumus F."/>
            <person name="Salse J."/>
            <person name="Schmutz J."/>
            <person name="Rensing S.A."/>
        </authorList>
    </citation>
    <scope>NUCLEOTIDE SEQUENCE [LARGE SCALE GENOMIC DNA]</scope>
    <source>
        <strain evidence="5 6">cv. Gransden 2004</strain>
    </source>
</reference>
<accession>A0A2K1IC09</accession>
<dbReference type="FunCoup" id="A0A2K1IC09">
    <property type="interactions" value="13"/>
</dbReference>
<organism evidence="4">
    <name type="scientific">Physcomitrium patens</name>
    <name type="common">Spreading-leaved earth moss</name>
    <name type="synonym">Physcomitrella patens</name>
    <dbReference type="NCBI Taxonomy" id="3218"/>
    <lineage>
        <taxon>Eukaryota</taxon>
        <taxon>Viridiplantae</taxon>
        <taxon>Streptophyta</taxon>
        <taxon>Embryophyta</taxon>
        <taxon>Bryophyta</taxon>
        <taxon>Bryophytina</taxon>
        <taxon>Bryopsida</taxon>
        <taxon>Funariidae</taxon>
        <taxon>Funariales</taxon>
        <taxon>Funariaceae</taxon>
        <taxon>Physcomitrium</taxon>
    </lineage>
</organism>
<evidence type="ECO:0000256" key="2">
    <source>
        <dbReference type="ARBA" id="ARBA00022827"/>
    </source>
</evidence>
<dbReference type="Pfam" id="PF01494">
    <property type="entry name" value="FAD_binding_3"/>
    <property type="match status" value="1"/>
</dbReference>
<dbReference type="Gene3D" id="3.30.9.10">
    <property type="entry name" value="D-Amino Acid Oxidase, subunit A, domain 2"/>
    <property type="match status" value="1"/>
</dbReference>
<evidence type="ECO:0000313" key="5">
    <source>
        <dbReference type="EnsemblPlants" id="Pp3c26_6380V3.1"/>
    </source>
</evidence>
<dbReference type="GeneID" id="112278154"/>
<proteinExistence type="predicted"/>
<feature type="domain" description="FAD-binding" evidence="3">
    <location>
        <begin position="30"/>
        <end position="409"/>
    </location>
</feature>
<keyword evidence="1" id="KW-0285">Flavoprotein</keyword>
<protein>
    <recommendedName>
        <fullName evidence="3">FAD-binding domain-containing protein</fullName>
    </recommendedName>
</protein>
<dbReference type="OMA" id="HMQHTRW"/>
<dbReference type="GO" id="GO:0071949">
    <property type="term" value="F:FAD binding"/>
    <property type="evidence" value="ECO:0007669"/>
    <property type="project" value="InterPro"/>
</dbReference>
<evidence type="ECO:0000256" key="1">
    <source>
        <dbReference type="ARBA" id="ARBA00022630"/>
    </source>
</evidence>
<dbReference type="Gene3D" id="3.50.50.60">
    <property type="entry name" value="FAD/NAD(P)-binding domain"/>
    <property type="match status" value="1"/>
</dbReference>
<dbReference type="PANTHER" id="PTHR43004">
    <property type="entry name" value="TRK SYSTEM POTASSIUM UPTAKE PROTEIN"/>
    <property type="match status" value="1"/>
</dbReference>
<dbReference type="InterPro" id="IPR036188">
    <property type="entry name" value="FAD/NAD-bd_sf"/>
</dbReference>
<evidence type="ECO:0000259" key="3">
    <source>
        <dbReference type="Pfam" id="PF01494"/>
    </source>
</evidence>
<dbReference type="AlphaFoldDB" id="A0A2K1IC09"/>
<name>A0A2K1IC09_PHYPA</name>
<dbReference type="Gramene" id="Pp3c26_6380V3.1">
    <property type="protein sequence ID" value="Pp3c26_6380V3.1"/>
    <property type="gene ID" value="Pp3c26_6380"/>
</dbReference>
<dbReference type="KEGG" id="ppp:112278154"/>
<gene>
    <name evidence="5" type="primary">LOC112278154</name>
    <name evidence="4" type="ORF">PHYPA_030304</name>
</gene>
<dbReference type="InterPro" id="IPR002938">
    <property type="entry name" value="FAD-bd"/>
</dbReference>
<dbReference type="Gramene" id="Pp3c26_6380V3.2">
    <property type="protein sequence ID" value="Pp3c26_6380V3.2"/>
    <property type="gene ID" value="Pp3c26_6380"/>
</dbReference>
<dbReference type="GO" id="GO:0008682">
    <property type="term" value="F:3-demethoxyubiquinol 3-hydroxylase activity"/>
    <property type="evidence" value="ECO:0000318"/>
    <property type="project" value="GO_Central"/>
</dbReference>
<dbReference type="GO" id="GO:0005739">
    <property type="term" value="C:mitochondrion"/>
    <property type="evidence" value="ECO:0000318"/>
    <property type="project" value="GO_Central"/>
</dbReference>
<dbReference type="GO" id="GO:0006744">
    <property type="term" value="P:ubiquinone biosynthetic process"/>
    <property type="evidence" value="ECO:0000318"/>
    <property type="project" value="GO_Central"/>
</dbReference>
<dbReference type="EnsemblPlants" id="Pp3c26_6380V3.2">
    <property type="protein sequence ID" value="Pp3c26_6380V3.2"/>
    <property type="gene ID" value="Pp3c26_6380"/>
</dbReference>